<dbReference type="Pfam" id="PF13707">
    <property type="entry name" value="RloB"/>
    <property type="match status" value="1"/>
</dbReference>
<dbReference type="OrthoDB" id="9796523at2"/>
<organism evidence="1 2">
    <name type="scientific">Desulfomicrobium norvegicum (strain DSM 1741 / NCIMB 8310)</name>
    <name type="common">Desulfovibrio baculatus (strain Norway 4)</name>
    <name type="synonym">Desulfovibrio desulfuricans (strain Norway 4)</name>
    <dbReference type="NCBI Taxonomy" id="52561"/>
    <lineage>
        <taxon>Bacteria</taxon>
        <taxon>Pseudomonadati</taxon>
        <taxon>Thermodesulfobacteriota</taxon>
        <taxon>Desulfovibrionia</taxon>
        <taxon>Desulfovibrionales</taxon>
        <taxon>Desulfomicrobiaceae</taxon>
        <taxon>Desulfomicrobium</taxon>
    </lineage>
</organism>
<proteinExistence type="predicted"/>
<keyword evidence="2" id="KW-1185">Reference proteome</keyword>
<comment type="caution">
    <text evidence="1">The sequence shown here is derived from an EMBL/GenBank/DDBJ whole genome shotgun (WGS) entry which is preliminary data.</text>
</comment>
<protein>
    <submittedName>
        <fullName evidence="1">RloB-like protein</fullName>
    </submittedName>
</protein>
<dbReference type="Proteomes" id="UP000199581">
    <property type="component" value="Unassembled WGS sequence"/>
</dbReference>
<dbReference type="RefSeq" id="WP_092193834.1">
    <property type="nucleotide sequence ID" value="NZ_FOTO01000014.1"/>
</dbReference>
<sequence>MPPKRRAFQRPLGERRYRKLFVIAAEGVKTEPHYFSIFNGQQSVIMVKCLKGRNDSAPRHVLKRMKDYLRQQDLKESDEAWLVVDRDKWTEEQLTQLHAWTQRRANYGLALSNPKFEYWLLLHFEDGSGIKSVQNCIDRLKRHLPDYDKDIDVRKITRQGIEDAIRRARLRDNPPCADWPRAIGGTTVYRLIKNILRA</sequence>
<reference evidence="1 2" key="1">
    <citation type="submission" date="2016-10" db="EMBL/GenBank/DDBJ databases">
        <authorList>
            <person name="Varghese N."/>
            <person name="Submissions S."/>
        </authorList>
    </citation>
    <scope>NUCLEOTIDE SEQUENCE [LARGE SCALE GENOMIC DNA]</scope>
    <source>
        <strain evidence="1 2">DSM 1741</strain>
    </source>
</reference>
<name>A0A8G2C5A7_DESNO</name>
<dbReference type="InterPro" id="IPR025591">
    <property type="entry name" value="RloB"/>
</dbReference>
<evidence type="ECO:0000313" key="2">
    <source>
        <dbReference type="Proteomes" id="UP000199581"/>
    </source>
</evidence>
<accession>A0A8G2C5A7</accession>
<dbReference type="AlphaFoldDB" id="A0A8G2C5A7"/>
<gene>
    <name evidence="1" type="ORF">SAMN05421830_1149</name>
</gene>
<dbReference type="EMBL" id="FOTO01000014">
    <property type="protein sequence ID" value="SFM09351.1"/>
    <property type="molecule type" value="Genomic_DNA"/>
</dbReference>
<evidence type="ECO:0000313" key="1">
    <source>
        <dbReference type="EMBL" id="SFM09351.1"/>
    </source>
</evidence>